<reference evidence="2 3" key="1">
    <citation type="submission" date="2020-08" db="EMBL/GenBank/DDBJ databases">
        <title>A Genomic Blueprint of the Chicken Gut Microbiome.</title>
        <authorList>
            <person name="Gilroy R."/>
            <person name="Ravi A."/>
            <person name="Getino M."/>
            <person name="Pursley I."/>
            <person name="Horton D.L."/>
            <person name="Alikhan N.-F."/>
            <person name="Baker D."/>
            <person name="Gharbi K."/>
            <person name="Hall N."/>
            <person name="Watson M."/>
            <person name="Adriaenssens E.M."/>
            <person name="Foster-Nyarko E."/>
            <person name="Jarju S."/>
            <person name="Secka A."/>
            <person name="Antonio M."/>
            <person name="Oren A."/>
            <person name="Chaudhuri R."/>
            <person name="La Ragione R.M."/>
            <person name="Hildebrand F."/>
            <person name="Pallen M.J."/>
        </authorList>
    </citation>
    <scope>NUCLEOTIDE SEQUENCE [LARGE SCALE GENOMIC DNA]</scope>
    <source>
        <strain evidence="2 3">Sa2CVA6</strain>
    </source>
</reference>
<dbReference type="RefSeq" id="WP_191722031.1">
    <property type="nucleotide sequence ID" value="NZ_JACSQK010000002.1"/>
</dbReference>
<keyword evidence="3" id="KW-1185">Reference proteome</keyword>
<dbReference type="InterPro" id="IPR023606">
    <property type="entry name" value="CoA-Trfase_III_dom_1_sf"/>
</dbReference>
<dbReference type="Proteomes" id="UP000634919">
    <property type="component" value="Unassembled WGS sequence"/>
</dbReference>
<dbReference type="InterPro" id="IPR050483">
    <property type="entry name" value="CoA-transferase_III_domain"/>
</dbReference>
<dbReference type="PANTHER" id="PTHR48207:SF3">
    <property type="entry name" value="SUCCINATE--HYDROXYMETHYLGLUTARATE COA-TRANSFERASE"/>
    <property type="match status" value="1"/>
</dbReference>
<organism evidence="2 3">
    <name type="scientific">Comamonas avium</name>
    <dbReference type="NCBI Taxonomy" id="2762231"/>
    <lineage>
        <taxon>Bacteria</taxon>
        <taxon>Pseudomonadati</taxon>
        <taxon>Pseudomonadota</taxon>
        <taxon>Betaproteobacteria</taxon>
        <taxon>Burkholderiales</taxon>
        <taxon>Comamonadaceae</taxon>
        <taxon>Comamonas</taxon>
    </lineage>
</organism>
<dbReference type="InterPro" id="IPR003673">
    <property type="entry name" value="CoA-Trfase_fam_III"/>
</dbReference>
<accession>A0ABR8S819</accession>
<keyword evidence="1 2" id="KW-0808">Transferase</keyword>
<evidence type="ECO:0000313" key="2">
    <source>
        <dbReference type="EMBL" id="MBD7959619.1"/>
    </source>
</evidence>
<sequence length="393" mass="42308">MIRPLDGITVISLEHAVAAPFCTRQLADLGARVIKVERPGSGDFARGYDQRVKGQSSHFTWINRSKQSLALDVKQPLAKSALLELLKTADVLVQNLAPGAAARMGLSYDELKAHNPRLIVCDISGYGADGPYRDKKAYDLLIQSEAGFLSVTGTPDTPSKSGISVADIAAGMYAYTNILAALMLRGKTGEGSHIDVSMLEAMGEWMGYPMYYAYDGAPPPPRTGASHASIYPYGPFQAGDGKTVMLGLQNEREWKAFCATVLLQPDIAIDTRFDSNAQRNANRAALQAVIVETFAALTAEQVVARLEAAGIANARVNDMADLWRHPQLQARERWRTVATPEGDVPALLPPGVNSAFDYRMEPVPAVGQHNATILAELGWSAEQAAALQNSPCA</sequence>
<dbReference type="InterPro" id="IPR044855">
    <property type="entry name" value="CoA-Trfase_III_dom3_sf"/>
</dbReference>
<dbReference type="GO" id="GO:0016740">
    <property type="term" value="F:transferase activity"/>
    <property type="evidence" value="ECO:0007669"/>
    <property type="project" value="UniProtKB-KW"/>
</dbReference>
<evidence type="ECO:0000256" key="1">
    <source>
        <dbReference type="ARBA" id="ARBA00022679"/>
    </source>
</evidence>
<dbReference type="SUPFAM" id="SSF89796">
    <property type="entry name" value="CoA-transferase family III (CaiB/BaiF)"/>
    <property type="match status" value="1"/>
</dbReference>
<proteinExistence type="predicted"/>
<comment type="caution">
    <text evidence="2">The sequence shown here is derived from an EMBL/GenBank/DDBJ whole genome shotgun (WGS) entry which is preliminary data.</text>
</comment>
<dbReference type="PANTHER" id="PTHR48207">
    <property type="entry name" value="SUCCINATE--HYDROXYMETHYLGLUTARATE COA-TRANSFERASE"/>
    <property type="match status" value="1"/>
</dbReference>
<name>A0ABR8S819_9BURK</name>
<gene>
    <name evidence="2" type="ORF">H9646_03920</name>
</gene>
<dbReference type="Gene3D" id="3.30.1540.10">
    <property type="entry name" value="formyl-coa transferase, domain 3"/>
    <property type="match status" value="1"/>
</dbReference>
<protein>
    <submittedName>
        <fullName evidence="2">CoA transferase</fullName>
    </submittedName>
</protein>
<dbReference type="Gene3D" id="3.40.50.10540">
    <property type="entry name" value="Crotonobetainyl-coa:carnitine coa-transferase, domain 1"/>
    <property type="match status" value="1"/>
</dbReference>
<dbReference type="Pfam" id="PF02515">
    <property type="entry name" value="CoA_transf_3"/>
    <property type="match status" value="1"/>
</dbReference>
<dbReference type="EMBL" id="JACSQK010000002">
    <property type="protein sequence ID" value="MBD7959619.1"/>
    <property type="molecule type" value="Genomic_DNA"/>
</dbReference>
<evidence type="ECO:0000313" key="3">
    <source>
        <dbReference type="Proteomes" id="UP000634919"/>
    </source>
</evidence>